<dbReference type="Gene3D" id="3.30.1370.10">
    <property type="entry name" value="K Homology domain, type 1"/>
    <property type="match status" value="2"/>
</dbReference>
<evidence type="ECO:0000313" key="12">
    <source>
        <dbReference type="Proteomes" id="UP001209878"/>
    </source>
</evidence>
<dbReference type="PANTHER" id="PTHR12581:SF0">
    <property type="entry name" value="KRR1 SMALL SUBUNIT PROCESSOME COMPONENT HOMOLOG"/>
    <property type="match status" value="1"/>
</dbReference>
<organism evidence="11 12">
    <name type="scientific">Ridgeia piscesae</name>
    <name type="common">Tubeworm</name>
    <dbReference type="NCBI Taxonomy" id="27915"/>
    <lineage>
        <taxon>Eukaryota</taxon>
        <taxon>Metazoa</taxon>
        <taxon>Spiralia</taxon>
        <taxon>Lophotrochozoa</taxon>
        <taxon>Annelida</taxon>
        <taxon>Polychaeta</taxon>
        <taxon>Sedentaria</taxon>
        <taxon>Canalipalpata</taxon>
        <taxon>Sabellida</taxon>
        <taxon>Siboglinidae</taxon>
        <taxon>Ridgeia</taxon>
    </lineage>
</organism>
<evidence type="ECO:0000256" key="1">
    <source>
        <dbReference type="ARBA" id="ARBA00004604"/>
    </source>
</evidence>
<dbReference type="SUPFAM" id="SSF54791">
    <property type="entry name" value="Eukaryotic type KH-domain (KH-domain type I)"/>
    <property type="match status" value="1"/>
</dbReference>
<dbReference type="PANTHER" id="PTHR12581">
    <property type="entry name" value="HIV-1 REV BINDING PROTEIN 2, 3"/>
    <property type="match status" value="1"/>
</dbReference>
<comment type="subunit">
    <text evidence="8">Component of the ribosomal small subunit (SSU) processome.</text>
</comment>
<keyword evidence="12" id="KW-1185">Reference proteome</keyword>
<evidence type="ECO:0000256" key="8">
    <source>
        <dbReference type="PIRNR" id="PIRNR006515"/>
    </source>
</evidence>
<keyword evidence="7 8" id="KW-0687">Ribonucleoprotein</keyword>
<feature type="region of interest" description="Disordered" evidence="9">
    <location>
        <begin position="205"/>
        <end position="294"/>
    </location>
</feature>
<dbReference type="GO" id="GO:0032040">
    <property type="term" value="C:small-subunit processome"/>
    <property type="evidence" value="ECO:0007669"/>
    <property type="project" value="TreeGrafter"/>
</dbReference>
<dbReference type="CDD" id="cd22393">
    <property type="entry name" value="KH-I_KRR1_rpt1"/>
    <property type="match status" value="1"/>
</dbReference>
<feature type="compositionally biased region" description="Basic and acidic residues" evidence="9">
    <location>
        <begin position="231"/>
        <end position="249"/>
    </location>
</feature>
<evidence type="ECO:0000256" key="6">
    <source>
        <dbReference type="ARBA" id="ARBA00023242"/>
    </source>
</evidence>
<dbReference type="InterPro" id="IPR024166">
    <property type="entry name" value="rRNA_assembly_KRR1"/>
</dbReference>
<dbReference type="InterPro" id="IPR048550">
    <property type="entry name" value="KRR1-like_KH1_euk"/>
</dbReference>
<protein>
    <recommendedName>
        <fullName evidence="8">KRR1 small subunit processome component</fullName>
    </recommendedName>
    <alternativeName>
        <fullName evidence="8">KRR-R motif-containing protein 1</fullName>
    </alternativeName>
</protein>
<reference evidence="11" key="1">
    <citation type="journal article" date="2023" name="Mol. Biol. Evol.">
        <title>Third-Generation Sequencing Reveals the Adaptive Role of the Epigenome in Three Deep-Sea Polychaetes.</title>
        <authorList>
            <person name="Perez M."/>
            <person name="Aroh O."/>
            <person name="Sun Y."/>
            <person name="Lan Y."/>
            <person name="Juniper S.K."/>
            <person name="Young C.R."/>
            <person name="Angers B."/>
            <person name="Qian P.Y."/>
        </authorList>
    </citation>
    <scope>NUCLEOTIDE SEQUENCE</scope>
    <source>
        <strain evidence="11">R07B-5</strain>
    </source>
</reference>
<dbReference type="Proteomes" id="UP001209878">
    <property type="component" value="Unassembled WGS sequence"/>
</dbReference>
<keyword evidence="5 8" id="KW-0694">RNA-binding</keyword>
<sequence length="316" mass="36269">MKEDNPHGLVAGSSFATLFPKYREKYLRECWPLVKKTLGEQGIRAELDVVEGSMTVVTTRKTYDPYIILKARDVIRLLARSVPYEQAIRVLEDDVSCDIIKISSLVRNTDRFVKRRQRLIGPNGSTLKAIELLTSCYVLVQGNTVSALGPYRGLKEVRQIAEDTMKNVHPIYNIKTLMIKRELSKDPALRNESWERFLPKFKSKNISKRKQPKKKKQKKVYTPFPPPQPESKIDKELASGEYFLKDQQKKMKKHMEKQEKQTAAEEKRKEKRAKSFIAPVETANKSNKKQQKGDCSCCFVCGNSRVSENGQTEGRA</sequence>
<dbReference type="FunFam" id="3.30.1370.10:FF:000014">
    <property type="entry name" value="KRR1 small subunit processome component"/>
    <property type="match status" value="1"/>
</dbReference>
<evidence type="ECO:0000313" key="11">
    <source>
        <dbReference type="EMBL" id="KAK2165343.1"/>
    </source>
</evidence>
<dbReference type="InterPro" id="IPR048548">
    <property type="entry name" value="KRR1-like_KH2"/>
</dbReference>
<evidence type="ECO:0000256" key="2">
    <source>
        <dbReference type="ARBA" id="ARBA00009344"/>
    </source>
</evidence>
<dbReference type="EMBL" id="JAODUO010001369">
    <property type="protein sequence ID" value="KAK2165343.1"/>
    <property type="molecule type" value="Genomic_DNA"/>
</dbReference>
<comment type="subcellular location">
    <subcellularLocation>
        <location evidence="1 8">Nucleus</location>
        <location evidence="1 8">Nucleolus</location>
    </subcellularLocation>
</comment>
<dbReference type="FunFam" id="3.30.1370.10:FF:000011">
    <property type="entry name" value="KRR1 small subunit processome component"/>
    <property type="match status" value="1"/>
</dbReference>
<evidence type="ECO:0000256" key="7">
    <source>
        <dbReference type="ARBA" id="ARBA00023274"/>
    </source>
</evidence>
<feature type="compositionally biased region" description="Basic and acidic residues" evidence="9">
    <location>
        <begin position="256"/>
        <end position="268"/>
    </location>
</feature>
<keyword evidence="4 8" id="KW-0698">rRNA processing</keyword>
<dbReference type="CDD" id="cd22394">
    <property type="entry name" value="KH-I_KRR1_rpt2"/>
    <property type="match status" value="1"/>
</dbReference>
<proteinExistence type="inferred from homology"/>
<dbReference type="PIRSF" id="PIRSF006515">
    <property type="entry name" value="KRR1"/>
    <property type="match status" value="1"/>
</dbReference>
<comment type="caution">
    <text evidence="11">The sequence shown here is derived from an EMBL/GenBank/DDBJ whole genome shotgun (WGS) entry which is preliminary data.</text>
</comment>
<evidence type="ECO:0000256" key="9">
    <source>
        <dbReference type="SAM" id="MobiDB-lite"/>
    </source>
</evidence>
<evidence type="ECO:0000256" key="3">
    <source>
        <dbReference type="ARBA" id="ARBA00022517"/>
    </source>
</evidence>
<keyword evidence="6 8" id="KW-0539">Nucleus</keyword>
<evidence type="ECO:0000259" key="10">
    <source>
        <dbReference type="SMART" id="SM00322"/>
    </source>
</evidence>
<comment type="function">
    <text evidence="8">Required for 40S ribosome biogenesis. Involved in nucleolar processing of pre-18S ribosomal RNA and ribosome assembly.</text>
</comment>
<dbReference type="AlphaFoldDB" id="A0AAD9K7B4"/>
<accession>A0AAD9K7B4</accession>
<dbReference type="GO" id="GO:0003723">
    <property type="term" value="F:RNA binding"/>
    <property type="evidence" value="ECO:0007669"/>
    <property type="project" value="UniProtKB-KW"/>
</dbReference>
<dbReference type="InterPro" id="IPR048549">
    <property type="entry name" value="KRR1-like_KH2_euk"/>
</dbReference>
<evidence type="ECO:0000256" key="4">
    <source>
        <dbReference type="ARBA" id="ARBA00022552"/>
    </source>
</evidence>
<dbReference type="Pfam" id="PF21800">
    <property type="entry name" value="KH_KRR1_2nd"/>
    <property type="match status" value="1"/>
</dbReference>
<dbReference type="Pfam" id="PF17903">
    <property type="entry name" value="KH_KRR1_1st"/>
    <property type="match status" value="1"/>
</dbReference>
<feature type="domain" description="K Homology" evidence="10">
    <location>
        <begin position="94"/>
        <end position="166"/>
    </location>
</feature>
<keyword evidence="3 8" id="KW-0690">Ribosome biogenesis</keyword>
<gene>
    <name evidence="11" type="ORF">NP493_1371g00024</name>
</gene>
<dbReference type="InterPro" id="IPR004087">
    <property type="entry name" value="KH_dom"/>
</dbReference>
<feature type="compositionally biased region" description="Basic residues" evidence="9">
    <location>
        <begin position="205"/>
        <end position="219"/>
    </location>
</feature>
<evidence type="ECO:0000256" key="5">
    <source>
        <dbReference type="ARBA" id="ARBA00022884"/>
    </source>
</evidence>
<dbReference type="GO" id="GO:0006364">
    <property type="term" value="P:rRNA processing"/>
    <property type="evidence" value="ECO:0007669"/>
    <property type="project" value="UniProtKB-KW"/>
</dbReference>
<name>A0AAD9K7B4_RIDPI</name>
<comment type="similarity">
    <text evidence="2 8">Belongs to the KRR1 family.</text>
</comment>
<dbReference type="InterPro" id="IPR036612">
    <property type="entry name" value="KH_dom_type_1_sf"/>
</dbReference>
<dbReference type="InterPro" id="IPR041174">
    <property type="entry name" value="KRR1-like_KH1"/>
</dbReference>
<dbReference type="SMART" id="SM00322">
    <property type="entry name" value="KH"/>
    <property type="match status" value="1"/>
</dbReference>